<dbReference type="Pfam" id="PF03732">
    <property type="entry name" value="Retrotrans_gag"/>
    <property type="match status" value="1"/>
</dbReference>
<dbReference type="OrthoDB" id="1298831at2759"/>
<proteinExistence type="predicted"/>
<keyword evidence="3" id="KW-1185">Reference proteome</keyword>
<dbReference type="AlphaFoldDB" id="A0A5B6X0A8"/>
<dbReference type="PANTHER" id="PTHR33223">
    <property type="entry name" value="CCHC-TYPE DOMAIN-CONTAINING PROTEIN"/>
    <property type="match status" value="1"/>
</dbReference>
<accession>A0A5B6X0A8</accession>
<comment type="caution">
    <text evidence="2">The sequence shown here is derived from an EMBL/GenBank/DDBJ whole genome shotgun (WGS) entry which is preliminary data.</text>
</comment>
<dbReference type="Proteomes" id="UP000325315">
    <property type="component" value="Unassembled WGS sequence"/>
</dbReference>
<sequence length="95" mass="11079">MTEDPSQHLKQFLQLCDNFKYNGFIDDAIRLRLFPFLLIDNTFSWIDSQAPGSITSCDKLAGKFLEKFFPISKTVQLRREILIFKQLEGESHHEA</sequence>
<evidence type="ECO:0000313" key="3">
    <source>
        <dbReference type="Proteomes" id="UP000325315"/>
    </source>
</evidence>
<dbReference type="InterPro" id="IPR005162">
    <property type="entry name" value="Retrotrans_gag_dom"/>
</dbReference>
<reference evidence="3" key="1">
    <citation type="journal article" date="2019" name="Plant Biotechnol. J.">
        <title>Genome sequencing of the Australian wild diploid species Gossypium australe highlights disease resistance and delayed gland morphogenesis.</title>
        <authorList>
            <person name="Cai Y."/>
            <person name="Cai X."/>
            <person name="Wang Q."/>
            <person name="Wang P."/>
            <person name="Zhang Y."/>
            <person name="Cai C."/>
            <person name="Xu Y."/>
            <person name="Wang K."/>
            <person name="Zhou Z."/>
            <person name="Wang C."/>
            <person name="Geng S."/>
            <person name="Li B."/>
            <person name="Dong Q."/>
            <person name="Hou Y."/>
            <person name="Wang H."/>
            <person name="Ai P."/>
            <person name="Liu Z."/>
            <person name="Yi F."/>
            <person name="Sun M."/>
            <person name="An G."/>
            <person name="Cheng J."/>
            <person name="Zhang Y."/>
            <person name="Shi Q."/>
            <person name="Xie Y."/>
            <person name="Shi X."/>
            <person name="Chang Y."/>
            <person name="Huang F."/>
            <person name="Chen Y."/>
            <person name="Hong S."/>
            <person name="Mi L."/>
            <person name="Sun Q."/>
            <person name="Zhang L."/>
            <person name="Zhou B."/>
            <person name="Peng R."/>
            <person name="Zhang X."/>
            <person name="Liu F."/>
        </authorList>
    </citation>
    <scope>NUCLEOTIDE SEQUENCE [LARGE SCALE GENOMIC DNA]</scope>
    <source>
        <strain evidence="3">cv. PA1801</strain>
    </source>
</reference>
<dbReference type="PANTHER" id="PTHR33223:SF11">
    <property type="entry name" value="ELEMENT PROTEIN, PUTATIVE-RELATED"/>
    <property type="match status" value="1"/>
</dbReference>
<evidence type="ECO:0000259" key="1">
    <source>
        <dbReference type="Pfam" id="PF03732"/>
    </source>
</evidence>
<protein>
    <submittedName>
        <fullName evidence="2">Oligopeptide transporter 4-like</fullName>
    </submittedName>
</protein>
<gene>
    <name evidence="2" type="ORF">EPI10_031424</name>
</gene>
<feature type="domain" description="Retrotransposon gag" evidence="1">
    <location>
        <begin position="32"/>
        <end position="94"/>
    </location>
</feature>
<evidence type="ECO:0000313" key="2">
    <source>
        <dbReference type="EMBL" id="KAA3487610.1"/>
    </source>
</evidence>
<dbReference type="EMBL" id="SMMG02000001">
    <property type="protein sequence ID" value="KAA3487610.1"/>
    <property type="molecule type" value="Genomic_DNA"/>
</dbReference>
<name>A0A5B6X0A8_9ROSI</name>
<organism evidence="2 3">
    <name type="scientific">Gossypium australe</name>
    <dbReference type="NCBI Taxonomy" id="47621"/>
    <lineage>
        <taxon>Eukaryota</taxon>
        <taxon>Viridiplantae</taxon>
        <taxon>Streptophyta</taxon>
        <taxon>Embryophyta</taxon>
        <taxon>Tracheophyta</taxon>
        <taxon>Spermatophyta</taxon>
        <taxon>Magnoliopsida</taxon>
        <taxon>eudicotyledons</taxon>
        <taxon>Gunneridae</taxon>
        <taxon>Pentapetalae</taxon>
        <taxon>rosids</taxon>
        <taxon>malvids</taxon>
        <taxon>Malvales</taxon>
        <taxon>Malvaceae</taxon>
        <taxon>Malvoideae</taxon>
        <taxon>Gossypium</taxon>
    </lineage>
</organism>